<evidence type="ECO:0000313" key="2">
    <source>
        <dbReference type="Proteomes" id="UP000799771"/>
    </source>
</evidence>
<dbReference type="EMBL" id="ML977503">
    <property type="protein sequence ID" value="KAF2131062.1"/>
    <property type="molecule type" value="Genomic_DNA"/>
</dbReference>
<proteinExistence type="predicted"/>
<dbReference type="AlphaFoldDB" id="A0A6A6AGE5"/>
<gene>
    <name evidence="1" type="ORF">P153DRAFT_384278</name>
</gene>
<reference evidence="1" key="1">
    <citation type="journal article" date="2020" name="Stud. Mycol.">
        <title>101 Dothideomycetes genomes: a test case for predicting lifestyles and emergence of pathogens.</title>
        <authorList>
            <person name="Haridas S."/>
            <person name="Albert R."/>
            <person name="Binder M."/>
            <person name="Bloem J."/>
            <person name="Labutti K."/>
            <person name="Salamov A."/>
            <person name="Andreopoulos B."/>
            <person name="Baker S."/>
            <person name="Barry K."/>
            <person name="Bills G."/>
            <person name="Bluhm B."/>
            <person name="Cannon C."/>
            <person name="Castanera R."/>
            <person name="Culley D."/>
            <person name="Daum C."/>
            <person name="Ezra D."/>
            <person name="Gonzalez J."/>
            <person name="Henrissat B."/>
            <person name="Kuo A."/>
            <person name="Liang C."/>
            <person name="Lipzen A."/>
            <person name="Lutzoni F."/>
            <person name="Magnuson J."/>
            <person name="Mondo S."/>
            <person name="Nolan M."/>
            <person name="Ohm R."/>
            <person name="Pangilinan J."/>
            <person name="Park H.-J."/>
            <person name="Ramirez L."/>
            <person name="Alfaro M."/>
            <person name="Sun H."/>
            <person name="Tritt A."/>
            <person name="Yoshinaga Y."/>
            <person name="Zwiers L.-H."/>
            <person name="Turgeon B."/>
            <person name="Goodwin S."/>
            <person name="Spatafora J."/>
            <person name="Crous P."/>
            <person name="Grigoriev I."/>
        </authorList>
    </citation>
    <scope>NUCLEOTIDE SEQUENCE</scope>
    <source>
        <strain evidence="1">CBS 119687</strain>
    </source>
</reference>
<dbReference type="GeneID" id="54410758"/>
<name>A0A6A6AGE5_9PLEO</name>
<accession>A0A6A6AGE5</accession>
<keyword evidence="2" id="KW-1185">Reference proteome</keyword>
<dbReference type="RefSeq" id="XP_033525449.1">
    <property type="nucleotide sequence ID" value="XM_033670326.1"/>
</dbReference>
<evidence type="ECO:0000313" key="1">
    <source>
        <dbReference type="EMBL" id="KAF2131062.1"/>
    </source>
</evidence>
<dbReference type="Proteomes" id="UP000799771">
    <property type="component" value="Unassembled WGS sequence"/>
</dbReference>
<sequence>MIPDADCSRARIPQSEHSSSLWAAGAAAGEAQIRNHRVPAESVSLSLFERESGQNGMAVVWSRQKAPLWRAPVVGWRLAMLGVWDLRLRRAPPENPEKTGPAFGSFPNFPLVLLSSPTVLTSRPRSLTATTNNRILALVARAAARSVPSASQPCAS</sequence>
<organism evidence="1 2">
    <name type="scientific">Dothidotthia symphoricarpi CBS 119687</name>
    <dbReference type="NCBI Taxonomy" id="1392245"/>
    <lineage>
        <taxon>Eukaryota</taxon>
        <taxon>Fungi</taxon>
        <taxon>Dikarya</taxon>
        <taxon>Ascomycota</taxon>
        <taxon>Pezizomycotina</taxon>
        <taxon>Dothideomycetes</taxon>
        <taxon>Pleosporomycetidae</taxon>
        <taxon>Pleosporales</taxon>
        <taxon>Dothidotthiaceae</taxon>
        <taxon>Dothidotthia</taxon>
    </lineage>
</organism>
<protein>
    <submittedName>
        <fullName evidence="1">Uncharacterized protein</fullName>
    </submittedName>
</protein>